<comment type="caution">
    <text evidence="1">The sequence shown here is derived from an EMBL/GenBank/DDBJ whole genome shotgun (WGS) entry which is preliminary data.</text>
</comment>
<organism evidence="1 2">
    <name type="scientific">Streptomyces aureoversilis</name>
    <dbReference type="NCBI Taxonomy" id="67277"/>
    <lineage>
        <taxon>Bacteria</taxon>
        <taxon>Bacillati</taxon>
        <taxon>Actinomycetota</taxon>
        <taxon>Actinomycetes</taxon>
        <taxon>Kitasatosporales</taxon>
        <taxon>Streptomycetaceae</taxon>
        <taxon>Streptomyces</taxon>
    </lineage>
</organism>
<evidence type="ECO:0008006" key="3">
    <source>
        <dbReference type="Google" id="ProtNLM"/>
    </source>
</evidence>
<sequence length="102" mass="10599">MLILLWECVLAGYTYTQAGHAADQGAHRGATAAEGTREAACRNGARNSLGASWQDSAGIRCGDAHGSSLYEAEVELEVPVLFPGLASFPVPIRGRAAVAKEG</sequence>
<evidence type="ECO:0000313" key="1">
    <source>
        <dbReference type="EMBL" id="MFC5146116.1"/>
    </source>
</evidence>
<accession>A0ABV9ZZ83</accession>
<dbReference type="EMBL" id="JBHSKJ010000008">
    <property type="protein sequence ID" value="MFC5146116.1"/>
    <property type="molecule type" value="Genomic_DNA"/>
</dbReference>
<dbReference type="RefSeq" id="WP_382041979.1">
    <property type="nucleotide sequence ID" value="NZ_JBHSKJ010000008.1"/>
</dbReference>
<name>A0ABV9ZZ83_9ACTN</name>
<evidence type="ECO:0000313" key="2">
    <source>
        <dbReference type="Proteomes" id="UP001596222"/>
    </source>
</evidence>
<dbReference type="Proteomes" id="UP001596222">
    <property type="component" value="Unassembled WGS sequence"/>
</dbReference>
<proteinExistence type="predicted"/>
<reference evidence="2" key="1">
    <citation type="journal article" date="2019" name="Int. J. Syst. Evol. Microbiol.">
        <title>The Global Catalogue of Microorganisms (GCM) 10K type strain sequencing project: providing services to taxonomists for standard genome sequencing and annotation.</title>
        <authorList>
            <consortium name="The Broad Institute Genomics Platform"/>
            <consortium name="The Broad Institute Genome Sequencing Center for Infectious Disease"/>
            <person name="Wu L."/>
            <person name="Ma J."/>
        </authorList>
    </citation>
    <scope>NUCLEOTIDE SEQUENCE [LARGE SCALE GENOMIC DNA]</scope>
    <source>
        <strain evidence="2">CGMCC 4.1641</strain>
    </source>
</reference>
<gene>
    <name evidence="1" type="ORF">ACFPP6_15735</name>
</gene>
<keyword evidence="2" id="KW-1185">Reference proteome</keyword>
<protein>
    <recommendedName>
        <fullName evidence="3">Secreted protein</fullName>
    </recommendedName>
</protein>